<name>A0A392RJ59_9FABA</name>
<reference evidence="1 2" key="1">
    <citation type="journal article" date="2018" name="Front. Plant Sci.">
        <title>Red Clover (Trifolium pratense) and Zigzag Clover (T. medium) - A Picture of Genomic Similarities and Differences.</title>
        <authorList>
            <person name="Dluhosova J."/>
            <person name="Istvanek J."/>
            <person name="Nedelnik J."/>
            <person name="Repkova J."/>
        </authorList>
    </citation>
    <scope>NUCLEOTIDE SEQUENCE [LARGE SCALE GENOMIC DNA]</scope>
    <source>
        <strain evidence="2">cv. 10/8</strain>
        <tissue evidence="1">Leaf</tissue>
    </source>
</reference>
<sequence length="41" mass="4528">MARAAAIDNSAPDNVVAKSLGYFYVDRRQLLKKCIMVSALK</sequence>
<accession>A0A392RJ59</accession>
<protein>
    <submittedName>
        <fullName evidence="1">Uncharacterized protein</fullName>
    </submittedName>
</protein>
<dbReference type="Proteomes" id="UP000265520">
    <property type="component" value="Unassembled WGS sequence"/>
</dbReference>
<keyword evidence="2" id="KW-1185">Reference proteome</keyword>
<comment type="caution">
    <text evidence="1">The sequence shown here is derived from an EMBL/GenBank/DDBJ whole genome shotgun (WGS) entry which is preliminary data.</text>
</comment>
<feature type="non-terminal residue" evidence="1">
    <location>
        <position position="41"/>
    </location>
</feature>
<organism evidence="1 2">
    <name type="scientific">Trifolium medium</name>
    <dbReference type="NCBI Taxonomy" id="97028"/>
    <lineage>
        <taxon>Eukaryota</taxon>
        <taxon>Viridiplantae</taxon>
        <taxon>Streptophyta</taxon>
        <taxon>Embryophyta</taxon>
        <taxon>Tracheophyta</taxon>
        <taxon>Spermatophyta</taxon>
        <taxon>Magnoliopsida</taxon>
        <taxon>eudicotyledons</taxon>
        <taxon>Gunneridae</taxon>
        <taxon>Pentapetalae</taxon>
        <taxon>rosids</taxon>
        <taxon>fabids</taxon>
        <taxon>Fabales</taxon>
        <taxon>Fabaceae</taxon>
        <taxon>Papilionoideae</taxon>
        <taxon>50 kb inversion clade</taxon>
        <taxon>NPAAA clade</taxon>
        <taxon>Hologalegina</taxon>
        <taxon>IRL clade</taxon>
        <taxon>Trifolieae</taxon>
        <taxon>Trifolium</taxon>
    </lineage>
</organism>
<evidence type="ECO:0000313" key="1">
    <source>
        <dbReference type="EMBL" id="MCI36611.1"/>
    </source>
</evidence>
<evidence type="ECO:0000313" key="2">
    <source>
        <dbReference type="Proteomes" id="UP000265520"/>
    </source>
</evidence>
<dbReference type="EMBL" id="LXQA010235606">
    <property type="protein sequence ID" value="MCI36611.1"/>
    <property type="molecule type" value="Genomic_DNA"/>
</dbReference>
<dbReference type="AlphaFoldDB" id="A0A392RJ59"/>
<proteinExistence type="predicted"/>